<evidence type="ECO:0000256" key="1">
    <source>
        <dbReference type="ARBA" id="ARBA00022617"/>
    </source>
</evidence>
<accession>C5ZWG7</accession>
<keyword evidence="2 4" id="KW-0479">Metal-binding</keyword>
<dbReference type="STRING" id="537970.HCAN_0771"/>
<dbReference type="Pfam" id="PF13442">
    <property type="entry name" value="Cytochrome_CBB3"/>
    <property type="match status" value="1"/>
</dbReference>
<dbReference type="PROSITE" id="PS51007">
    <property type="entry name" value="CYTC"/>
    <property type="match status" value="1"/>
</dbReference>
<keyword evidence="5" id="KW-0732">Signal</keyword>
<dbReference type="OrthoDB" id="9808312at2"/>
<dbReference type="SUPFAM" id="SSF46626">
    <property type="entry name" value="Cytochrome c"/>
    <property type="match status" value="1"/>
</dbReference>
<keyword evidence="8" id="KW-1185">Reference proteome</keyword>
<evidence type="ECO:0000259" key="6">
    <source>
        <dbReference type="PROSITE" id="PS51007"/>
    </source>
</evidence>
<feature type="chain" id="PRO_5002961180" description="Cytochrome c domain-containing protein" evidence="5">
    <location>
        <begin position="24"/>
        <end position="145"/>
    </location>
</feature>
<protein>
    <recommendedName>
        <fullName evidence="6">Cytochrome c domain-containing protein</fullName>
    </recommendedName>
</protein>
<feature type="domain" description="Cytochrome c" evidence="6">
    <location>
        <begin position="58"/>
        <end position="144"/>
    </location>
</feature>
<evidence type="ECO:0000256" key="2">
    <source>
        <dbReference type="ARBA" id="ARBA00022723"/>
    </source>
</evidence>
<proteinExistence type="predicted"/>
<dbReference type="AlphaFoldDB" id="C5ZWG7"/>
<dbReference type="Gene3D" id="1.10.760.10">
    <property type="entry name" value="Cytochrome c-like domain"/>
    <property type="match status" value="1"/>
</dbReference>
<dbReference type="eggNOG" id="COG2010">
    <property type="taxonomic scope" value="Bacteria"/>
</dbReference>
<dbReference type="InterPro" id="IPR036909">
    <property type="entry name" value="Cyt_c-like_dom_sf"/>
</dbReference>
<dbReference type="EMBL" id="CM000776">
    <property type="protein sequence ID" value="EES89485.1"/>
    <property type="molecule type" value="Genomic_DNA"/>
</dbReference>
<evidence type="ECO:0000313" key="8">
    <source>
        <dbReference type="Proteomes" id="UP000007032"/>
    </source>
</evidence>
<evidence type="ECO:0000256" key="4">
    <source>
        <dbReference type="PROSITE-ProRule" id="PRU00433"/>
    </source>
</evidence>
<feature type="signal peptide" evidence="5">
    <location>
        <begin position="1"/>
        <end position="23"/>
    </location>
</feature>
<dbReference type="InterPro" id="IPR009056">
    <property type="entry name" value="Cyt_c-like_dom"/>
</dbReference>
<gene>
    <name evidence="7" type="ORF">HCAN_0771</name>
</gene>
<evidence type="ECO:0000256" key="5">
    <source>
        <dbReference type="SAM" id="SignalP"/>
    </source>
</evidence>
<evidence type="ECO:0000256" key="3">
    <source>
        <dbReference type="ARBA" id="ARBA00023004"/>
    </source>
</evidence>
<dbReference type="GO" id="GO:0020037">
    <property type="term" value="F:heme binding"/>
    <property type="evidence" value="ECO:0007669"/>
    <property type="project" value="InterPro"/>
</dbReference>
<dbReference type="Proteomes" id="UP000007032">
    <property type="component" value="Chromosome"/>
</dbReference>
<dbReference type="GO" id="GO:0046872">
    <property type="term" value="F:metal ion binding"/>
    <property type="evidence" value="ECO:0007669"/>
    <property type="project" value="UniProtKB-KW"/>
</dbReference>
<dbReference type="RefSeq" id="WP_006656830.1">
    <property type="nucleotide sequence ID" value="NZ_CM000776.2"/>
</dbReference>
<name>C5ZWG7_9HELI</name>
<organism evidence="7 8">
    <name type="scientific">Helicobacter canadensis MIT 98-5491</name>
    <dbReference type="NCBI Taxonomy" id="537970"/>
    <lineage>
        <taxon>Bacteria</taxon>
        <taxon>Pseudomonadati</taxon>
        <taxon>Campylobacterota</taxon>
        <taxon>Epsilonproteobacteria</taxon>
        <taxon>Campylobacterales</taxon>
        <taxon>Helicobacteraceae</taxon>
        <taxon>Helicobacter</taxon>
    </lineage>
</organism>
<sequence length="145" mass="16185">MKKAGLIFLALLACALNANSKNADWLPKGESVGVFEYVPNNPMSPAAFSTIDSKTLNANQKKGQKIYSRWCEACHGEGMPGTNALAVVYKGQDIPALLEDRTDLSVDLVKVFVRYGKHSMPFFRKTEISDEELQYLGEYLSRNYK</sequence>
<reference evidence="7 8" key="1">
    <citation type="journal article" date="2009" name="J. Bacteriol.">
        <title>Genome sequence of the emerging pathogen Helicobacter canadensis.</title>
        <authorList>
            <person name="Loman N.J."/>
            <person name="Snyder L.A."/>
            <person name="Linton J.D."/>
            <person name="Langdon R."/>
            <person name="Lawson A.J."/>
            <person name="Weinstock G.M."/>
            <person name="Wren B.W."/>
            <person name="Pallen M.J."/>
        </authorList>
    </citation>
    <scope>NUCLEOTIDE SEQUENCE [LARGE SCALE GENOMIC DNA]</scope>
    <source>
        <strain evidence="7 8">MIT 98-5491</strain>
    </source>
</reference>
<dbReference type="HOGENOM" id="CLU_149854_0_0_7"/>
<dbReference type="GO" id="GO:0009055">
    <property type="term" value="F:electron transfer activity"/>
    <property type="evidence" value="ECO:0007669"/>
    <property type="project" value="InterPro"/>
</dbReference>
<keyword evidence="1 4" id="KW-0349">Heme</keyword>
<evidence type="ECO:0000313" key="7">
    <source>
        <dbReference type="EMBL" id="EES89485.1"/>
    </source>
</evidence>
<keyword evidence="3 4" id="KW-0408">Iron</keyword>